<reference evidence="1 2" key="1">
    <citation type="submission" date="2021-01" db="EMBL/GenBank/DDBJ databases">
        <title>WGS of actinomycetes isolated from Thailand.</title>
        <authorList>
            <person name="Thawai C."/>
        </authorList>
    </citation>
    <scope>NUCLEOTIDE SEQUENCE [LARGE SCALE GENOMIC DNA]</scope>
    <source>
        <strain evidence="1 2">LPG 2</strain>
    </source>
</reference>
<organism evidence="1 2">
    <name type="scientific">Nocardia acididurans</name>
    <dbReference type="NCBI Taxonomy" id="2802282"/>
    <lineage>
        <taxon>Bacteria</taxon>
        <taxon>Bacillati</taxon>
        <taxon>Actinomycetota</taxon>
        <taxon>Actinomycetes</taxon>
        <taxon>Mycobacteriales</taxon>
        <taxon>Nocardiaceae</taxon>
        <taxon>Nocardia</taxon>
    </lineage>
</organism>
<evidence type="ECO:0000313" key="1">
    <source>
        <dbReference type="EMBL" id="MBL1079729.1"/>
    </source>
</evidence>
<dbReference type="RefSeq" id="WP_201957184.1">
    <property type="nucleotide sequence ID" value="NZ_JAERRJ010000019.1"/>
</dbReference>
<dbReference type="Proteomes" id="UP000602198">
    <property type="component" value="Unassembled WGS sequence"/>
</dbReference>
<sequence length="116" mass="12656">MVSFAHTSADAEFYIARLRDSRHADCALGSMRSAVITFDSLEPMPLGQRLGDDSVAFRLTSHIDADDGTARRPVTTTTDLVFIRVGRAMVEMSFGAPLTPDEELLLTRIVVDCVPA</sequence>
<evidence type="ECO:0000313" key="2">
    <source>
        <dbReference type="Proteomes" id="UP000602198"/>
    </source>
</evidence>
<comment type="caution">
    <text evidence="1">The sequence shown here is derived from an EMBL/GenBank/DDBJ whole genome shotgun (WGS) entry which is preliminary data.</text>
</comment>
<accession>A0ABS1MHI4</accession>
<proteinExistence type="predicted"/>
<dbReference type="EMBL" id="JAERRJ010000019">
    <property type="protein sequence ID" value="MBL1079729.1"/>
    <property type="molecule type" value="Genomic_DNA"/>
</dbReference>
<keyword evidence="2" id="KW-1185">Reference proteome</keyword>
<gene>
    <name evidence="1" type="ORF">JK358_35545</name>
</gene>
<name>A0ABS1MHI4_9NOCA</name>
<protein>
    <submittedName>
        <fullName evidence="1">Uncharacterized protein</fullName>
    </submittedName>
</protein>